<dbReference type="Gene3D" id="3.20.10.10">
    <property type="entry name" value="D-amino Acid Aminotransferase, subunit A, domain 2"/>
    <property type="match status" value="1"/>
</dbReference>
<dbReference type="Proteomes" id="UP000222768">
    <property type="component" value="Unassembled WGS sequence"/>
</dbReference>
<evidence type="ECO:0000256" key="3">
    <source>
        <dbReference type="ARBA" id="ARBA00011738"/>
    </source>
</evidence>
<comment type="function">
    <text evidence="10">Involved in the biosynthesis of p-aminobenzoate (PABA), a precursor of tetrahydrofolate. Converts 4-amino-4-deoxychorismate into 4-aminobenzoate (PABA) and pyruvate.</text>
</comment>
<evidence type="ECO:0000256" key="10">
    <source>
        <dbReference type="ARBA" id="ARBA00054027"/>
    </source>
</evidence>
<dbReference type="Pfam" id="PF01063">
    <property type="entry name" value="Aminotran_4"/>
    <property type="match status" value="1"/>
</dbReference>
<evidence type="ECO:0000256" key="1">
    <source>
        <dbReference type="ARBA" id="ARBA00001933"/>
    </source>
</evidence>
<keyword evidence="4 14" id="KW-0663">Pyridoxal phosphate</keyword>
<dbReference type="GO" id="GO:0046656">
    <property type="term" value="P:folic acid biosynthetic process"/>
    <property type="evidence" value="ECO:0007669"/>
    <property type="project" value="UniProtKB-KW"/>
</dbReference>
<dbReference type="InterPro" id="IPR017824">
    <property type="entry name" value="Aminodeoxychorismate_lyase_IV"/>
</dbReference>
<evidence type="ECO:0000256" key="5">
    <source>
        <dbReference type="ARBA" id="ARBA00022909"/>
    </source>
</evidence>
<dbReference type="SUPFAM" id="SSF56752">
    <property type="entry name" value="D-aminoacid aminotransferase-like PLP-dependent enzymes"/>
    <property type="match status" value="1"/>
</dbReference>
<keyword evidence="5" id="KW-0289">Folate biosynthesis</keyword>
<reference evidence="16" key="1">
    <citation type="submission" date="2017-09" db="EMBL/GenBank/DDBJ databases">
        <title>FDA dAtabase for Regulatory Grade micrObial Sequences (FDA-ARGOS): Supporting development and validation of Infectious Disease Dx tests.</title>
        <authorList>
            <person name="Minogue T."/>
            <person name="Wolcott M."/>
            <person name="Wasieloski L."/>
            <person name="Aguilar W."/>
            <person name="Moore D."/>
            <person name="Tallon L."/>
            <person name="Sadzewicz L."/>
            <person name="Ott S."/>
            <person name="Zhao X."/>
            <person name="Nagaraj S."/>
            <person name="Vavikolanu K."/>
            <person name="Aluvathingal J."/>
            <person name="Nadendla S."/>
            <person name="Sichtig H."/>
        </authorList>
    </citation>
    <scope>NUCLEOTIDE SEQUENCE [LARGE SCALE GENOMIC DNA]</scope>
    <source>
        <strain evidence="16">FDAARGOS_404</strain>
    </source>
</reference>
<keyword evidence="6 15" id="KW-0456">Lyase</keyword>
<evidence type="ECO:0000256" key="4">
    <source>
        <dbReference type="ARBA" id="ARBA00022898"/>
    </source>
</evidence>
<evidence type="ECO:0000256" key="14">
    <source>
        <dbReference type="RuleBase" id="RU004516"/>
    </source>
</evidence>
<evidence type="ECO:0000256" key="11">
    <source>
        <dbReference type="ARBA" id="ARBA00069174"/>
    </source>
</evidence>
<sequence length="269" mass="29939">MFLINGIPQETLPASDRAIQFGDGCFTTARIAAGQVCLLDAHLQRLQMACEKLLIPFVAWAELQREMVELARGNERGVLKVIISRGSGGRGYSAANCLHPVRILSVSGYPAHYDGWRREGITLELSPVQLGRNPHLAGVKHLNRLEQVLIRTHLEQTDADEALVLDSEGFVTECCAANLFWRNGKDVFTPRLDQAGVNGLMRQFCLQQLAHSGYRVVEVHAREAVLAEADEMVVCNALMPVVPVRQYGSQRFSSRELYAFLAPQCEQIR</sequence>
<protein>
    <recommendedName>
        <fullName evidence="11 12">Aminodeoxychorismate lyase</fullName>
        <ecNumber evidence="8 12">4.1.3.38</ecNumber>
    </recommendedName>
</protein>
<evidence type="ECO:0000256" key="6">
    <source>
        <dbReference type="ARBA" id="ARBA00023239"/>
    </source>
</evidence>
<gene>
    <name evidence="15" type="ORF">CRX53_06860</name>
</gene>
<dbReference type="GO" id="GO:0030170">
    <property type="term" value="F:pyridoxal phosphate binding"/>
    <property type="evidence" value="ECO:0007669"/>
    <property type="project" value="InterPro"/>
</dbReference>
<comment type="catalytic activity">
    <reaction evidence="9">
        <text>4-amino-4-deoxychorismate = 4-aminobenzoate + pyruvate + H(+)</text>
        <dbReference type="Rhea" id="RHEA:16201"/>
        <dbReference type="ChEBI" id="CHEBI:15361"/>
        <dbReference type="ChEBI" id="CHEBI:15378"/>
        <dbReference type="ChEBI" id="CHEBI:17836"/>
        <dbReference type="ChEBI" id="CHEBI:58406"/>
        <dbReference type="EC" id="4.1.3.38"/>
    </reaction>
</comment>
<dbReference type="InterPro" id="IPR018300">
    <property type="entry name" value="Aminotrans_IV_CS"/>
</dbReference>
<dbReference type="PANTHER" id="PTHR42743">
    <property type="entry name" value="AMINO-ACID AMINOTRANSFERASE"/>
    <property type="match status" value="1"/>
</dbReference>
<dbReference type="InterPro" id="IPR036038">
    <property type="entry name" value="Aminotransferase-like"/>
</dbReference>
<dbReference type="NCBIfam" id="NF004761">
    <property type="entry name" value="PRK06092.1"/>
    <property type="match status" value="1"/>
</dbReference>
<dbReference type="GO" id="GO:0008153">
    <property type="term" value="P:4-aminobenzoate biosynthetic process"/>
    <property type="evidence" value="ECO:0007669"/>
    <property type="project" value="UniProtKB-UniRule"/>
</dbReference>
<comment type="pathway">
    <text evidence="7">Cofactor biosynthesis; tetrahydrofolate biosynthesis; 4-aminobenzoate from chorismate: step 2/2.</text>
</comment>
<dbReference type="AlphaFoldDB" id="A0A855EPB1"/>
<dbReference type="GO" id="GO:0005829">
    <property type="term" value="C:cytosol"/>
    <property type="evidence" value="ECO:0007669"/>
    <property type="project" value="TreeGrafter"/>
</dbReference>
<dbReference type="PANTHER" id="PTHR42743:SF2">
    <property type="entry name" value="AMINODEOXYCHORISMATE LYASE"/>
    <property type="match status" value="1"/>
</dbReference>
<evidence type="ECO:0000313" key="16">
    <source>
        <dbReference type="Proteomes" id="UP000222768"/>
    </source>
</evidence>
<dbReference type="GO" id="GO:0008696">
    <property type="term" value="F:4-amino-4-deoxychorismate lyase activity"/>
    <property type="evidence" value="ECO:0007669"/>
    <property type="project" value="UniProtKB-UniRule"/>
</dbReference>
<dbReference type="PROSITE" id="PS00770">
    <property type="entry name" value="AA_TRANSFER_CLASS_4"/>
    <property type="match status" value="1"/>
</dbReference>
<dbReference type="CDD" id="cd01559">
    <property type="entry name" value="ADCL_like"/>
    <property type="match status" value="1"/>
</dbReference>
<comment type="caution">
    <text evidence="15">The sequence shown here is derived from an EMBL/GenBank/DDBJ whole genome shotgun (WGS) entry which is preliminary data.</text>
</comment>
<name>A0A855EPB1_9ENTR</name>
<evidence type="ECO:0000256" key="13">
    <source>
        <dbReference type="RuleBase" id="RU004106"/>
    </source>
</evidence>
<dbReference type="InterPro" id="IPR043131">
    <property type="entry name" value="BCAT-like_N"/>
</dbReference>
<accession>A0A855EPB1</accession>
<evidence type="ECO:0000256" key="12">
    <source>
        <dbReference type="NCBIfam" id="TIGR03461"/>
    </source>
</evidence>
<dbReference type="FunFam" id="3.20.10.10:FF:000002">
    <property type="entry name" value="D-alanine aminotransferase"/>
    <property type="match status" value="1"/>
</dbReference>
<dbReference type="EMBL" id="PDLK01000002">
    <property type="protein sequence ID" value="PHH03711.1"/>
    <property type="molecule type" value="Genomic_DNA"/>
</dbReference>
<evidence type="ECO:0000256" key="7">
    <source>
        <dbReference type="ARBA" id="ARBA00035633"/>
    </source>
</evidence>
<evidence type="ECO:0000256" key="8">
    <source>
        <dbReference type="ARBA" id="ARBA00035676"/>
    </source>
</evidence>
<comment type="similarity">
    <text evidence="2 13">Belongs to the class-IV pyridoxal-phosphate-dependent aminotransferase family.</text>
</comment>
<dbReference type="Gene3D" id="3.30.470.10">
    <property type="match status" value="1"/>
</dbReference>
<evidence type="ECO:0000256" key="9">
    <source>
        <dbReference type="ARBA" id="ARBA00049529"/>
    </source>
</evidence>
<dbReference type="InterPro" id="IPR001544">
    <property type="entry name" value="Aminotrans_IV"/>
</dbReference>
<proteinExistence type="inferred from homology"/>
<dbReference type="EC" id="4.1.3.38" evidence="8 12"/>
<comment type="cofactor">
    <cofactor evidence="1 14">
        <name>pyridoxal 5'-phosphate</name>
        <dbReference type="ChEBI" id="CHEBI:597326"/>
    </cofactor>
</comment>
<evidence type="ECO:0000256" key="2">
    <source>
        <dbReference type="ARBA" id="ARBA00009320"/>
    </source>
</evidence>
<evidence type="ECO:0000313" key="15">
    <source>
        <dbReference type="EMBL" id="PHH03711.1"/>
    </source>
</evidence>
<organism evidence="15 16">
    <name type="scientific">Leclercia adecarboxylata</name>
    <dbReference type="NCBI Taxonomy" id="83655"/>
    <lineage>
        <taxon>Bacteria</taxon>
        <taxon>Pseudomonadati</taxon>
        <taxon>Pseudomonadota</taxon>
        <taxon>Gammaproteobacteria</taxon>
        <taxon>Enterobacterales</taxon>
        <taxon>Enterobacteriaceae</taxon>
        <taxon>Leclercia</taxon>
    </lineage>
</organism>
<dbReference type="InterPro" id="IPR050571">
    <property type="entry name" value="Class-IV_PLP-Dep_Aminotrnsfr"/>
</dbReference>
<comment type="subunit">
    <text evidence="3">Homodimer.</text>
</comment>
<dbReference type="RefSeq" id="WP_032617554.1">
    <property type="nucleotide sequence ID" value="NZ_CP043397.1"/>
</dbReference>
<dbReference type="InterPro" id="IPR043132">
    <property type="entry name" value="BCAT-like_C"/>
</dbReference>
<dbReference type="NCBIfam" id="TIGR03461">
    <property type="entry name" value="pabC_Proteo"/>
    <property type="match status" value="1"/>
</dbReference>